<dbReference type="GO" id="GO:0046677">
    <property type="term" value="P:response to antibiotic"/>
    <property type="evidence" value="ECO:0007669"/>
    <property type="project" value="UniProtKB-UniRule"/>
</dbReference>
<keyword evidence="8 17" id="KW-0133">Cell shape</keyword>
<dbReference type="AlphaFoldDB" id="A0A433VF33"/>
<comment type="subcellular location">
    <subcellularLocation>
        <location evidence="1 17">Cell membrane</location>
        <topology evidence="1 17">Multi-pass membrane protein</topology>
    </subcellularLocation>
</comment>
<dbReference type="Proteomes" id="UP000271624">
    <property type="component" value="Unassembled WGS sequence"/>
</dbReference>
<keyword evidence="19" id="KW-1185">Reference proteome</keyword>
<evidence type="ECO:0000256" key="2">
    <source>
        <dbReference type="ARBA" id="ARBA00010621"/>
    </source>
</evidence>
<dbReference type="GO" id="GO:0050380">
    <property type="term" value="F:undecaprenyl-diphosphatase activity"/>
    <property type="evidence" value="ECO:0007669"/>
    <property type="project" value="UniProtKB-UniRule"/>
</dbReference>
<keyword evidence="11 17" id="KW-0472">Membrane</keyword>
<evidence type="ECO:0000256" key="9">
    <source>
        <dbReference type="ARBA" id="ARBA00022984"/>
    </source>
</evidence>
<comment type="catalytic activity">
    <reaction evidence="16 17">
        <text>di-trans,octa-cis-undecaprenyl diphosphate + H2O = di-trans,octa-cis-undecaprenyl phosphate + phosphate + H(+)</text>
        <dbReference type="Rhea" id="RHEA:28094"/>
        <dbReference type="ChEBI" id="CHEBI:15377"/>
        <dbReference type="ChEBI" id="CHEBI:15378"/>
        <dbReference type="ChEBI" id="CHEBI:43474"/>
        <dbReference type="ChEBI" id="CHEBI:58405"/>
        <dbReference type="ChEBI" id="CHEBI:60392"/>
        <dbReference type="EC" id="3.6.1.27"/>
    </reaction>
</comment>
<keyword evidence="6 17" id="KW-0812">Transmembrane</keyword>
<evidence type="ECO:0000256" key="6">
    <source>
        <dbReference type="ARBA" id="ARBA00022692"/>
    </source>
</evidence>
<comment type="caution">
    <text evidence="18">The sequence shown here is derived from an EMBL/GenBank/DDBJ whole genome shotgun (WGS) entry which is preliminary data.</text>
</comment>
<dbReference type="PANTHER" id="PTHR30622:SF4">
    <property type="entry name" value="UNDECAPRENYL-DIPHOSPHATASE"/>
    <property type="match status" value="1"/>
</dbReference>
<evidence type="ECO:0000256" key="5">
    <source>
        <dbReference type="ARBA" id="ARBA00022475"/>
    </source>
</evidence>
<dbReference type="InterPro" id="IPR003824">
    <property type="entry name" value="UppP"/>
</dbReference>
<gene>
    <name evidence="17 18" type="primary">uppP</name>
    <name evidence="18" type="ORF">DSM106972_042730</name>
</gene>
<feature type="transmembrane region" description="Helical" evidence="17">
    <location>
        <begin position="247"/>
        <end position="269"/>
    </location>
</feature>
<dbReference type="Pfam" id="PF02673">
    <property type="entry name" value="BacA"/>
    <property type="match status" value="1"/>
</dbReference>
<evidence type="ECO:0000256" key="16">
    <source>
        <dbReference type="ARBA" id="ARBA00047594"/>
    </source>
</evidence>
<dbReference type="NCBIfam" id="TIGR00753">
    <property type="entry name" value="undec_PP_bacA"/>
    <property type="match status" value="1"/>
</dbReference>
<evidence type="ECO:0000256" key="10">
    <source>
        <dbReference type="ARBA" id="ARBA00022989"/>
    </source>
</evidence>
<dbReference type="GO" id="GO:0008360">
    <property type="term" value="P:regulation of cell shape"/>
    <property type="evidence" value="ECO:0007669"/>
    <property type="project" value="UniProtKB-KW"/>
</dbReference>
<evidence type="ECO:0000256" key="7">
    <source>
        <dbReference type="ARBA" id="ARBA00022801"/>
    </source>
</evidence>
<evidence type="ECO:0000256" key="4">
    <source>
        <dbReference type="ARBA" id="ARBA00021581"/>
    </source>
</evidence>
<dbReference type="OrthoDB" id="9808289at2"/>
<organism evidence="18 19">
    <name type="scientific">Dulcicalothrix desertica PCC 7102</name>
    <dbReference type="NCBI Taxonomy" id="232991"/>
    <lineage>
        <taxon>Bacteria</taxon>
        <taxon>Bacillati</taxon>
        <taxon>Cyanobacteriota</taxon>
        <taxon>Cyanophyceae</taxon>
        <taxon>Nostocales</taxon>
        <taxon>Calotrichaceae</taxon>
        <taxon>Dulcicalothrix</taxon>
    </lineage>
</organism>
<keyword evidence="7 17" id="KW-0378">Hydrolase</keyword>
<keyword evidence="10 17" id="KW-1133">Transmembrane helix</keyword>
<feature type="transmembrane region" description="Helical" evidence="17">
    <location>
        <begin position="146"/>
        <end position="165"/>
    </location>
</feature>
<evidence type="ECO:0000256" key="1">
    <source>
        <dbReference type="ARBA" id="ARBA00004651"/>
    </source>
</evidence>
<sequence length="303" mass="33126">MATMFIGVDYLPAFTYLMQEAGNTAAGNSNLIWQVIQGIVLGIVQGITEFLPISSTAHLIIFRDVLGWKATWNKAAIDGIQLGSVFAVGWYFRKDIFSILEGAWAAFQRKQWQREEWKIFVGIIIGTAPALLGGLVLKILKVELESPLTIAGMSIVMATLLGLAEKIGSRKRGFEELEIKDGILVGLGQMIALLPGASRSGSTLTTALFLGLERQTAARFSFLLGFPTLAIATLVQTKDVLEVSNMFVPMIVGIISTFIFSYLSIAWLLKFLQRNSNWVFVWYRLAFGAAILGAIATGVKGLQ</sequence>
<evidence type="ECO:0000256" key="11">
    <source>
        <dbReference type="ARBA" id="ARBA00023136"/>
    </source>
</evidence>
<feature type="transmembrane region" description="Helical" evidence="17">
    <location>
        <begin position="119"/>
        <end position="140"/>
    </location>
</feature>
<dbReference type="GO" id="GO:0071555">
    <property type="term" value="P:cell wall organization"/>
    <property type="evidence" value="ECO:0007669"/>
    <property type="project" value="UniProtKB-KW"/>
</dbReference>
<evidence type="ECO:0000313" key="19">
    <source>
        <dbReference type="Proteomes" id="UP000271624"/>
    </source>
</evidence>
<name>A0A433VF33_9CYAN</name>
<comment type="miscellaneous">
    <text evidence="17">Bacitracin is thought to be involved in the inhibition of peptidoglycan synthesis by sequestering undecaprenyl diphosphate, thereby reducing the pool of lipid carrier available.</text>
</comment>
<comment type="function">
    <text evidence="17">Catalyzes the dephosphorylation of undecaprenyl diphosphate (UPP). Confers resistance to bacitracin.</text>
</comment>
<feature type="transmembrane region" description="Helical" evidence="17">
    <location>
        <begin position="281"/>
        <end position="299"/>
    </location>
</feature>
<dbReference type="RefSeq" id="WP_127082679.1">
    <property type="nucleotide sequence ID" value="NZ_RSCL01000010.1"/>
</dbReference>
<evidence type="ECO:0000256" key="13">
    <source>
        <dbReference type="ARBA" id="ARBA00023316"/>
    </source>
</evidence>
<keyword evidence="9 17" id="KW-0573">Peptidoglycan synthesis</keyword>
<dbReference type="PANTHER" id="PTHR30622">
    <property type="entry name" value="UNDECAPRENYL-DIPHOSPHATASE"/>
    <property type="match status" value="1"/>
</dbReference>
<accession>A0A433VF33</accession>
<evidence type="ECO:0000256" key="12">
    <source>
        <dbReference type="ARBA" id="ARBA00023251"/>
    </source>
</evidence>
<evidence type="ECO:0000256" key="14">
    <source>
        <dbReference type="ARBA" id="ARBA00032707"/>
    </source>
</evidence>
<comment type="similarity">
    <text evidence="2 17">Belongs to the UppP family.</text>
</comment>
<feature type="transmembrane region" description="Helical" evidence="17">
    <location>
        <begin position="217"/>
        <end position="235"/>
    </location>
</feature>
<evidence type="ECO:0000256" key="3">
    <source>
        <dbReference type="ARBA" id="ARBA00012374"/>
    </source>
</evidence>
<dbReference type="NCBIfam" id="NF001394">
    <property type="entry name" value="PRK00281.2-5"/>
    <property type="match status" value="1"/>
</dbReference>
<evidence type="ECO:0000313" key="18">
    <source>
        <dbReference type="EMBL" id="RUT04704.1"/>
    </source>
</evidence>
<evidence type="ECO:0000256" key="17">
    <source>
        <dbReference type="HAMAP-Rule" id="MF_01006"/>
    </source>
</evidence>
<keyword evidence="5 17" id="KW-1003">Cell membrane</keyword>
<dbReference type="GO" id="GO:0009252">
    <property type="term" value="P:peptidoglycan biosynthetic process"/>
    <property type="evidence" value="ECO:0007669"/>
    <property type="project" value="UniProtKB-KW"/>
</dbReference>
<reference evidence="18" key="1">
    <citation type="submission" date="2018-12" db="EMBL/GenBank/DDBJ databases">
        <authorList>
            <person name="Will S."/>
            <person name="Neumann-Schaal M."/>
            <person name="Henke P."/>
        </authorList>
    </citation>
    <scope>NUCLEOTIDE SEQUENCE</scope>
    <source>
        <strain evidence="18">PCC 7102</strain>
    </source>
</reference>
<reference evidence="18" key="2">
    <citation type="journal article" date="2019" name="Genome Biol. Evol.">
        <title>Day and night: Metabolic profiles and evolutionary relationships of six axenic non-marine cyanobacteria.</title>
        <authorList>
            <person name="Will S.E."/>
            <person name="Henke P."/>
            <person name="Boedeker C."/>
            <person name="Huang S."/>
            <person name="Brinkmann H."/>
            <person name="Rohde M."/>
            <person name="Jarek M."/>
            <person name="Friedl T."/>
            <person name="Seufert S."/>
            <person name="Schumacher M."/>
            <person name="Overmann J."/>
            <person name="Neumann-Schaal M."/>
            <person name="Petersen J."/>
        </authorList>
    </citation>
    <scope>NUCLEOTIDE SEQUENCE [LARGE SCALE GENOMIC DNA]</scope>
    <source>
        <strain evidence="18">PCC 7102</strain>
    </source>
</reference>
<dbReference type="EMBL" id="RSCL01000010">
    <property type="protein sequence ID" value="RUT04704.1"/>
    <property type="molecule type" value="Genomic_DNA"/>
</dbReference>
<dbReference type="EC" id="3.6.1.27" evidence="3 17"/>
<proteinExistence type="inferred from homology"/>
<evidence type="ECO:0000256" key="8">
    <source>
        <dbReference type="ARBA" id="ARBA00022960"/>
    </source>
</evidence>
<dbReference type="HAMAP" id="MF_01006">
    <property type="entry name" value="Undec_diphosphatase"/>
    <property type="match status" value="1"/>
</dbReference>
<keyword evidence="13 17" id="KW-0961">Cell wall biogenesis/degradation</keyword>
<dbReference type="GO" id="GO:0005886">
    <property type="term" value="C:plasma membrane"/>
    <property type="evidence" value="ECO:0007669"/>
    <property type="project" value="UniProtKB-SubCell"/>
</dbReference>
<evidence type="ECO:0000256" key="15">
    <source>
        <dbReference type="ARBA" id="ARBA00032932"/>
    </source>
</evidence>
<keyword evidence="12 17" id="KW-0046">Antibiotic resistance</keyword>
<protein>
    <recommendedName>
        <fullName evidence="4 17">Undecaprenyl-diphosphatase</fullName>
        <ecNumber evidence="3 17">3.6.1.27</ecNumber>
    </recommendedName>
    <alternativeName>
        <fullName evidence="15 17">Bacitracin resistance protein</fullName>
    </alternativeName>
    <alternativeName>
        <fullName evidence="14 17">Undecaprenyl pyrophosphate phosphatase</fullName>
    </alternativeName>
</protein>